<evidence type="ECO:0000313" key="1">
    <source>
        <dbReference type="EMBL" id="MCW1913342.1"/>
    </source>
</evidence>
<evidence type="ECO:0000313" key="2">
    <source>
        <dbReference type="Proteomes" id="UP001165653"/>
    </source>
</evidence>
<gene>
    <name evidence="1" type="ORF">OJ996_07150</name>
</gene>
<dbReference type="Proteomes" id="UP001165653">
    <property type="component" value="Unassembled WGS sequence"/>
</dbReference>
<protein>
    <recommendedName>
        <fullName evidence="3">DOMON-like domain-containing protein</fullName>
    </recommendedName>
</protein>
<dbReference type="Gene3D" id="2.60.40.1190">
    <property type="match status" value="1"/>
</dbReference>
<proteinExistence type="predicted"/>
<dbReference type="RefSeq" id="WP_264512696.1">
    <property type="nucleotide sequence ID" value="NZ_JAPDDR010000003.1"/>
</dbReference>
<accession>A0ABT3G0H5</accession>
<evidence type="ECO:0008006" key="3">
    <source>
        <dbReference type="Google" id="ProtNLM"/>
    </source>
</evidence>
<sequence length="200" mass="22682">MMVFRSTRPLIWGELDVPLFGIKEDWYGNGVSPQAAFCVAVDTRSLWFIASHPKAARLHPAARPGRFTPELWKHDVAELFLHHPTSGRYFEFNLAPNGAWWSCEFTAPRVRAEEVEIAFPEVATFAELSPEGGWVSAMAIPRDLLEGRLDFGRDTRMNVTFILESPERRFLSATDLGGGEPDFHRPDRFSKLELRDLPPA</sequence>
<keyword evidence="2" id="KW-1185">Reference proteome</keyword>
<name>A0ABT3G0H5_9BACT</name>
<dbReference type="EMBL" id="JAPDDR010000003">
    <property type="protein sequence ID" value="MCW1913342.1"/>
    <property type="molecule type" value="Genomic_DNA"/>
</dbReference>
<dbReference type="SUPFAM" id="SSF49344">
    <property type="entry name" value="CBD9-like"/>
    <property type="match status" value="1"/>
</dbReference>
<reference evidence="1" key="1">
    <citation type="submission" date="2022-10" db="EMBL/GenBank/DDBJ databases">
        <title>Luteolibacter sp. GHJ8, whole genome shotgun sequencing project.</title>
        <authorList>
            <person name="Zhao G."/>
            <person name="Shen L."/>
        </authorList>
    </citation>
    <scope>NUCLEOTIDE SEQUENCE</scope>
    <source>
        <strain evidence="1">GHJ8</strain>
    </source>
</reference>
<organism evidence="1 2">
    <name type="scientific">Luteolibacter rhizosphaerae</name>
    <dbReference type="NCBI Taxonomy" id="2989719"/>
    <lineage>
        <taxon>Bacteria</taxon>
        <taxon>Pseudomonadati</taxon>
        <taxon>Verrucomicrobiota</taxon>
        <taxon>Verrucomicrobiia</taxon>
        <taxon>Verrucomicrobiales</taxon>
        <taxon>Verrucomicrobiaceae</taxon>
        <taxon>Luteolibacter</taxon>
    </lineage>
</organism>
<comment type="caution">
    <text evidence="1">The sequence shown here is derived from an EMBL/GenBank/DDBJ whole genome shotgun (WGS) entry which is preliminary data.</text>
</comment>